<evidence type="ECO:0000313" key="3">
    <source>
        <dbReference type="EMBL" id="RLU23955.1"/>
    </source>
</evidence>
<dbReference type="Gene3D" id="3.30.420.10">
    <property type="entry name" value="Ribonuclease H-like superfamily/Ribonuclease H"/>
    <property type="match status" value="1"/>
</dbReference>
<dbReference type="GO" id="GO:0003676">
    <property type="term" value="F:nucleic acid binding"/>
    <property type="evidence" value="ECO:0007669"/>
    <property type="project" value="InterPro"/>
</dbReference>
<dbReference type="PROSITE" id="PS50994">
    <property type="entry name" value="INTEGRASE"/>
    <property type="match status" value="1"/>
</dbReference>
<dbReference type="SUPFAM" id="SSF53098">
    <property type="entry name" value="Ribonuclease H-like"/>
    <property type="match status" value="1"/>
</dbReference>
<dbReference type="GO" id="GO:0015074">
    <property type="term" value="P:DNA integration"/>
    <property type="evidence" value="ECO:0007669"/>
    <property type="project" value="InterPro"/>
</dbReference>
<dbReference type="InterPro" id="IPR012337">
    <property type="entry name" value="RNaseH-like_sf"/>
</dbReference>
<feature type="domain" description="Integrase catalytic" evidence="2">
    <location>
        <begin position="1"/>
        <end position="134"/>
    </location>
</feature>
<gene>
    <name evidence="3" type="ORF">DMN91_004163</name>
</gene>
<dbReference type="PANTHER" id="PTHR37984:SF5">
    <property type="entry name" value="PROTEIN NYNRIN-LIKE"/>
    <property type="match status" value="1"/>
</dbReference>
<comment type="caution">
    <text evidence="3">The sequence shown here is derived from an EMBL/GenBank/DDBJ whole genome shotgun (WGS) entry which is preliminary data.</text>
</comment>
<feature type="compositionally biased region" description="Basic and acidic residues" evidence="1">
    <location>
        <begin position="246"/>
        <end position="256"/>
    </location>
</feature>
<evidence type="ECO:0000256" key="1">
    <source>
        <dbReference type="SAM" id="MobiDB-lite"/>
    </source>
</evidence>
<dbReference type="PANTHER" id="PTHR37984">
    <property type="entry name" value="PROTEIN CBG26694"/>
    <property type="match status" value="1"/>
</dbReference>
<dbReference type="InterPro" id="IPR036397">
    <property type="entry name" value="RNaseH_sf"/>
</dbReference>
<feature type="compositionally biased region" description="Basic and acidic residues" evidence="1">
    <location>
        <begin position="210"/>
        <end position="225"/>
    </location>
</feature>
<evidence type="ECO:0000259" key="2">
    <source>
        <dbReference type="PROSITE" id="PS50994"/>
    </source>
</evidence>
<dbReference type="EMBL" id="QOIP01000004">
    <property type="protein sequence ID" value="RLU23955.1"/>
    <property type="molecule type" value="Genomic_DNA"/>
</dbReference>
<dbReference type="AlphaFoldDB" id="A0A3L8DU13"/>
<feature type="compositionally biased region" description="Low complexity" evidence="1">
    <location>
        <begin position="290"/>
        <end position="305"/>
    </location>
</feature>
<reference evidence="3" key="1">
    <citation type="journal article" date="2018" name="Genome Res.">
        <title>The genomic architecture and molecular evolution of ant odorant receptors.</title>
        <authorList>
            <person name="McKenzie S.K."/>
            <person name="Kronauer D.J.C."/>
        </authorList>
    </citation>
    <scope>NUCLEOTIDE SEQUENCE [LARGE SCALE GENOMIC DNA]</scope>
    <source>
        <strain evidence="3">Clonal line C1</strain>
    </source>
</reference>
<dbReference type="Proteomes" id="UP000279307">
    <property type="component" value="Chromosome 4"/>
</dbReference>
<dbReference type="InterPro" id="IPR001584">
    <property type="entry name" value="Integrase_cat-core"/>
</dbReference>
<reference evidence="3" key="2">
    <citation type="submission" date="2018-07" db="EMBL/GenBank/DDBJ databases">
        <authorList>
            <person name="Mckenzie S.K."/>
            <person name="Kronauer D.J.C."/>
        </authorList>
    </citation>
    <scope>NUCLEOTIDE SEQUENCE</scope>
    <source>
        <strain evidence="3">Clonal line C1</strain>
    </source>
</reference>
<feature type="compositionally biased region" description="Polar residues" evidence="1">
    <location>
        <begin position="268"/>
        <end position="282"/>
    </location>
</feature>
<name>A0A3L8DU13_OOCBI</name>
<feature type="region of interest" description="Disordered" evidence="1">
    <location>
        <begin position="210"/>
        <end position="311"/>
    </location>
</feature>
<dbReference type="InterPro" id="IPR050951">
    <property type="entry name" value="Retrovirus_Pol_polyprotein"/>
</dbReference>
<sequence>MLLIIVDAYSKWLEVKVTSSTTTSATTAILEEIFAAYGSPITIVIDNGPQFTAAEFKSFLRTNGVKYHKKTAPYHPSTNRQAERYVQTVKDALKNMATTPATLQHNLHQFLRQYRKAPHATTGQSPAQLFLGRSIRTNLDLVRPEETNVRVTQKLQQASINTMFREFQPKQLVYFLSGNPRMDKWLPGIVVTRLGDLHYEIDYSGKKIKRHADQIRNRPVREKRMQRTNWPTHDESFKQPRRIHFYGKEHNLRDKTPPSTPRYESESDSYVTGSSGSLTPTNSPRERRSSPPLSLRRSSRISRPPQRFVPG</sequence>
<accession>A0A3L8DU13</accession>
<proteinExistence type="predicted"/>
<organism evidence="3">
    <name type="scientific">Ooceraea biroi</name>
    <name type="common">Clonal raider ant</name>
    <name type="synonym">Cerapachys biroi</name>
    <dbReference type="NCBI Taxonomy" id="2015173"/>
    <lineage>
        <taxon>Eukaryota</taxon>
        <taxon>Metazoa</taxon>
        <taxon>Ecdysozoa</taxon>
        <taxon>Arthropoda</taxon>
        <taxon>Hexapoda</taxon>
        <taxon>Insecta</taxon>
        <taxon>Pterygota</taxon>
        <taxon>Neoptera</taxon>
        <taxon>Endopterygota</taxon>
        <taxon>Hymenoptera</taxon>
        <taxon>Apocrita</taxon>
        <taxon>Aculeata</taxon>
        <taxon>Formicoidea</taxon>
        <taxon>Formicidae</taxon>
        <taxon>Dorylinae</taxon>
        <taxon>Ooceraea</taxon>
    </lineage>
</organism>
<protein>
    <recommendedName>
        <fullName evidence="2">Integrase catalytic domain-containing protein</fullName>
    </recommendedName>
</protein>
<dbReference type="Pfam" id="PF00665">
    <property type="entry name" value="rve"/>
    <property type="match status" value="1"/>
</dbReference>